<reference evidence="2" key="1">
    <citation type="submission" date="2021-06" db="EMBL/GenBank/DDBJ databases">
        <title>Halomicroarcula sp. F24A a new haloarchaeum isolated from saline soil.</title>
        <authorList>
            <person name="Duran-Viseras A."/>
            <person name="Sanchez-Porro C."/>
            <person name="Ventosa A."/>
        </authorList>
    </citation>
    <scope>NUCLEOTIDE SEQUENCE</scope>
    <source>
        <strain evidence="2">F24A</strain>
    </source>
</reference>
<name>A0A8J8C819_9EURY</name>
<evidence type="ECO:0000256" key="1">
    <source>
        <dbReference type="SAM" id="Phobius"/>
    </source>
</evidence>
<comment type="caution">
    <text evidence="2">The sequence shown here is derived from an EMBL/GenBank/DDBJ whole genome shotgun (WGS) entry which is preliminary data.</text>
</comment>
<feature type="transmembrane region" description="Helical" evidence="1">
    <location>
        <begin position="57"/>
        <end position="87"/>
    </location>
</feature>
<dbReference type="Proteomes" id="UP000783863">
    <property type="component" value="Unassembled WGS sequence"/>
</dbReference>
<keyword evidence="1" id="KW-1133">Transmembrane helix</keyword>
<keyword evidence="1" id="KW-0812">Transmembrane</keyword>
<dbReference type="AlphaFoldDB" id="A0A8J8C819"/>
<keyword evidence="1" id="KW-0472">Membrane</keyword>
<gene>
    <name evidence="2" type="ORF">EGD98_09395</name>
</gene>
<proteinExistence type="predicted"/>
<accession>A0A8J8C819</accession>
<feature type="transmembrane region" description="Helical" evidence="1">
    <location>
        <begin position="99"/>
        <end position="120"/>
    </location>
</feature>
<organism evidence="2 3">
    <name type="scientific">Haloarcula salinisoli</name>
    <dbReference type="NCBI Taxonomy" id="2487746"/>
    <lineage>
        <taxon>Archaea</taxon>
        <taxon>Methanobacteriati</taxon>
        <taxon>Methanobacteriota</taxon>
        <taxon>Stenosarchaea group</taxon>
        <taxon>Halobacteria</taxon>
        <taxon>Halobacteriales</taxon>
        <taxon>Haloarculaceae</taxon>
        <taxon>Haloarcula</taxon>
    </lineage>
</organism>
<evidence type="ECO:0000313" key="2">
    <source>
        <dbReference type="EMBL" id="MBX0303882.1"/>
    </source>
</evidence>
<dbReference type="EMBL" id="RKLQ01000002">
    <property type="protein sequence ID" value="MBX0303882.1"/>
    <property type="molecule type" value="Genomic_DNA"/>
</dbReference>
<dbReference type="RefSeq" id="WP_220588122.1">
    <property type="nucleotide sequence ID" value="NZ_RKLQ01000002.1"/>
</dbReference>
<protein>
    <submittedName>
        <fullName evidence="2">Uncharacterized protein</fullName>
    </submittedName>
</protein>
<sequence length="135" mass="13980">MAETAPAPVLQGAVATESIVSGVLVFLVSFLVGTVAITVGAQVLVDRDTGYRRAAVTALFGAFVYALVGVFFGWIPLLGPILMLLAWVGVINWQYPGGWGTALGIAFVAWLVAVLILYGLSLLGIATDAFGIPGV</sequence>
<keyword evidence="3" id="KW-1185">Reference proteome</keyword>
<evidence type="ECO:0000313" key="3">
    <source>
        <dbReference type="Proteomes" id="UP000783863"/>
    </source>
</evidence>
<feature type="transmembrane region" description="Helical" evidence="1">
    <location>
        <begin position="20"/>
        <end position="45"/>
    </location>
</feature>